<keyword evidence="1" id="KW-1133">Transmembrane helix</keyword>
<accession>A0A1M7DUP5</accession>
<dbReference type="Pfam" id="PF09990">
    <property type="entry name" value="DUF2231"/>
    <property type="match status" value="1"/>
</dbReference>
<reference evidence="3 4" key="1">
    <citation type="submission" date="2016-11" db="EMBL/GenBank/DDBJ databases">
        <authorList>
            <person name="Jaros S."/>
            <person name="Januszkiewicz K."/>
            <person name="Wedrychowicz H."/>
        </authorList>
    </citation>
    <scope>NUCLEOTIDE SEQUENCE [LARGE SCALE GENOMIC DNA]</scope>
    <source>
        <strain evidence="3 4">GAS499</strain>
    </source>
</reference>
<dbReference type="OrthoDB" id="2873672at2"/>
<keyword evidence="1" id="KW-0812">Transmembrane</keyword>
<dbReference type="Proteomes" id="UP000189935">
    <property type="component" value="Chromosome I"/>
</dbReference>
<feature type="transmembrane region" description="Helical" evidence="1">
    <location>
        <begin position="98"/>
        <end position="116"/>
    </location>
</feature>
<keyword evidence="1" id="KW-0472">Membrane</keyword>
<feature type="transmembrane region" description="Helical" evidence="1">
    <location>
        <begin position="27"/>
        <end position="51"/>
    </location>
</feature>
<dbReference type="RefSeq" id="WP_079544009.1">
    <property type="nucleotide sequence ID" value="NZ_LT670844.1"/>
</dbReference>
<sequence length="158" mass="17043">MQHIRITDTALVGDADPLSTAKPRGRAILPALVPFPIACFAGALVTDLMYWRTDDVMWERFSIWLITIGLILAGVAVIAGLIDVALGKRFRRLAWPHVVGYVLALAVSLVNAFVHSRDAYTAVVPTGLTLSALVVIILLVTGWAGSALVHRHRKGVAL</sequence>
<dbReference type="InterPro" id="IPR019251">
    <property type="entry name" value="DUF2231_TM"/>
</dbReference>
<name>A0A1M7DUP5_9BRAD</name>
<gene>
    <name evidence="3" type="ORF">SAMN05444159_6929</name>
</gene>
<feature type="transmembrane region" description="Helical" evidence="1">
    <location>
        <begin position="128"/>
        <end position="149"/>
    </location>
</feature>
<evidence type="ECO:0000313" key="3">
    <source>
        <dbReference type="EMBL" id="SHL82899.1"/>
    </source>
</evidence>
<dbReference type="PIRSF" id="PIRSF029509">
    <property type="entry name" value="UCP029509"/>
    <property type="match status" value="1"/>
</dbReference>
<evidence type="ECO:0000259" key="2">
    <source>
        <dbReference type="Pfam" id="PF09990"/>
    </source>
</evidence>
<proteinExistence type="predicted"/>
<evidence type="ECO:0000256" key="1">
    <source>
        <dbReference type="SAM" id="Phobius"/>
    </source>
</evidence>
<protein>
    <submittedName>
        <fullName evidence="3">Uncharacterized membrane protein</fullName>
    </submittedName>
</protein>
<feature type="domain" description="DUF2231" evidence="2">
    <location>
        <begin position="28"/>
        <end position="156"/>
    </location>
</feature>
<dbReference type="InterPro" id="IPR016923">
    <property type="entry name" value="UCP029509"/>
</dbReference>
<dbReference type="AlphaFoldDB" id="A0A1M7DUP5"/>
<dbReference type="EMBL" id="LT670844">
    <property type="protein sequence ID" value="SHL82899.1"/>
    <property type="molecule type" value="Genomic_DNA"/>
</dbReference>
<evidence type="ECO:0000313" key="4">
    <source>
        <dbReference type="Proteomes" id="UP000189935"/>
    </source>
</evidence>
<feature type="transmembrane region" description="Helical" evidence="1">
    <location>
        <begin position="63"/>
        <end position="86"/>
    </location>
</feature>
<organism evidence="3 4">
    <name type="scientific">Bradyrhizobium lablabi</name>
    <dbReference type="NCBI Taxonomy" id="722472"/>
    <lineage>
        <taxon>Bacteria</taxon>
        <taxon>Pseudomonadati</taxon>
        <taxon>Pseudomonadota</taxon>
        <taxon>Alphaproteobacteria</taxon>
        <taxon>Hyphomicrobiales</taxon>
        <taxon>Nitrobacteraceae</taxon>
        <taxon>Bradyrhizobium</taxon>
    </lineage>
</organism>